<proteinExistence type="predicted"/>
<dbReference type="InterPro" id="IPR041635">
    <property type="entry name" value="Type_ISP_LLaBIII_C"/>
</dbReference>
<dbReference type="Gene3D" id="3.40.50.150">
    <property type="entry name" value="Vaccinia Virus protein VP39"/>
    <property type="match status" value="1"/>
</dbReference>
<dbReference type="PANTHER" id="PTHR33841:SF1">
    <property type="entry name" value="DNA METHYLTRANSFERASE A"/>
    <property type="match status" value="1"/>
</dbReference>
<keyword evidence="9" id="KW-1185">Reference proteome</keyword>
<keyword evidence="2" id="KW-0489">Methyltransferase</keyword>
<dbReference type="Pfam" id="PF02384">
    <property type="entry name" value="N6_Mtase"/>
    <property type="match status" value="1"/>
</dbReference>
<accession>A0A7X0P1L7</accession>
<evidence type="ECO:0000256" key="4">
    <source>
        <dbReference type="ARBA" id="ARBA00022747"/>
    </source>
</evidence>
<dbReference type="InterPro" id="IPR050953">
    <property type="entry name" value="N4_N6_ade-DNA_methylase"/>
</dbReference>
<evidence type="ECO:0000256" key="1">
    <source>
        <dbReference type="ARBA" id="ARBA00011900"/>
    </source>
</evidence>
<keyword evidence="4" id="KW-0680">Restriction system</keyword>
<dbReference type="GO" id="GO:0008170">
    <property type="term" value="F:N-methyltransferase activity"/>
    <property type="evidence" value="ECO:0007669"/>
    <property type="project" value="InterPro"/>
</dbReference>
<sequence>MQETGLAQQFHIERVYMAATNPPKPLLDKAAEAVARFGKSAAIKLNGGGQPEDQLRAPLEQLFEDIAAVLGVDVAMIGEMSLATLGVRPDYAVDVAGARVGYVELKAPGRGVPTTWTPNKHEKTQWEKLRLLPNVLYTDGALWALYRDGELVGQVARLNGDVRTAGSKLAPFDGEFARVVSDFLLWKPNPPRNIRQLVRAVAGLCKLLRTEVLETIGRELRGEEKQKIFTELTMDWRKLLFPGLTHEEFADAYAQTVTFAMLLARVDGIAFEGRSLGQIAAHLGKNHSLMGKALAVLTHDAVEGRSVVAETLKRVIGAVDWDRISDGSADSYLHLYEHFLEAYDSDLRKESGSYYTPNEVVSFMVRFVDDILRNRFRREGGFAADDVVAVDPAMGTGTYLLNIVNSVARTVEKEEGKGAVPAQLKKLFGRLIGLERQAGPYAVAELRLNQALKTEHGAEVAEKDQKLYVADTLDSPFDDTHLDLGSMYEPIVRSRREANRVKRETRVQVVIGNPPYRERAKGLGGWIEQGAENSGVSTPLLDFKAAGLGRYEYVLSNMYVYFWRWATWKVFDAHPDQPAGIVAFITTSGYTTGPGFAGMREYLRRTADEGWIIDLSPEGHQPDVSTRVFPGVQQPLCIGIFARYGMGNRETPALIHHISLAGHRSEKFARLAKLAIDGPGWADCATGWPDRLQPAEGKDWRSYPALGDLMPWQAPGIKPNRTWVYDPSPDTLRLRWERLIKAPAGDKAILFKESDSRKVDSVIQPITGLAPHAGTIQDETSPCPNPVRVSYRSFDRQWVIPDNRVHHRPSPDLWRVASDSQIYTVEQHAQPLGNGPGLVFASHVPDMDHFKGSAGGRVLPLYRDRAAGSPNLAPGLTRLLSDRLGLPLTAPDVLAYVAAVTAHSGYTTRFAQELRTPGVRVPLTADAELWTRAVHLGRRIIWLHTYGEHFADWAEGRPAGPPRPDPAHRAKSQVAIPGTTEEMPDGIFYDPETATLHVGAGRISPVRPEVWAYEVSGMKIVKKWFGYRKKNPAGRKSSPLDNIHSEEWPAEFTTELLQLLHVLTLCVELEPDQTDLLEKICNSPLISVGDLEKASVLPVPASARKAPAPESPEAPTLL</sequence>
<dbReference type="AlphaFoldDB" id="A0A7X0P1L7"/>
<keyword evidence="3" id="KW-0808">Transferase</keyword>
<evidence type="ECO:0000313" key="9">
    <source>
        <dbReference type="Proteomes" id="UP000565579"/>
    </source>
</evidence>
<dbReference type="GO" id="GO:0009307">
    <property type="term" value="P:DNA restriction-modification system"/>
    <property type="evidence" value="ECO:0007669"/>
    <property type="project" value="UniProtKB-KW"/>
</dbReference>
<organism evidence="8 9">
    <name type="scientific">Nonomuraea rubra</name>
    <dbReference type="NCBI Taxonomy" id="46180"/>
    <lineage>
        <taxon>Bacteria</taxon>
        <taxon>Bacillati</taxon>
        <taxon>Actinomycetota</taxon>
        <taxon>Actinomycetes</taxon>
        <taxon>Streptosporangiales</taxon>
        <taxon>Streptosporangiaceae</taxon>
        <taxon>Nonomuraea</taxon>
    </lineage>
</organism>
<evidence type="ECO:0000259" key="6">
    <source>
        <dbReference type="Pfam" id="PF02384"/>
    </source>
</evidence>
<feature type="domain" description="DNA methylase adenine-specific" evidence="6">
    <location>
        <begin position="331"/>
        <end position="518"/>
    </location>
</feature>
<evidence type="ECO:0000256" key="2">
    <source>
        <dbReference type="ARBA" id="ARBA00022603"/>
    </source>
</evidence>
<dbReference type="PANTHER" id="PTHR33841">
    <property type="entry name" value="DNA METHYLTRANSFERASE YEEA-RELATED"/>
    <property type="match status" value="1"/>
</dbReference>
<name>A0A7X0P1L7_9ACTN</name>
<reference evidence="8 9" key="1">
    <citation type="submission" date="2020-08" db="EMBL/GenBank/DDBJ databases">
        <title>Sequencing the genomes of 1000 actinobacteria strains.</title>
        <authorList>
            <person name="Klenk H.-P."/>
        </authorList>
    </citation>
    <scope>NUCLEOTIDE SEQUENCE [LARGE SCALE GENOMIC DNA]</scope>
    <source>
        <strain evidence="8 9">DSM 43768</strain>
    </source>
</reference>
<dbReference type="GO" id="GO:0009007">
    <property type="term" value="F:site-specific DNA-methyltransferase (adenine-specific) activity"/>
    <property type="evidence" value="ECO:0007669"/>
    <property type="project" value="UniProtKB-EC"/>
</dbReference>
<dbReference type="GO" id="GO:0032259">
    <property type="term" value="P:methylation"/>
    <property type="evidence" value="ECO:0007669"/>
    <property type="project" value="UniProtKB-KW"/>
</dbReference>
<dbReference type="InterPro" id="IPR002052">
    <property type="entry name" value="DNA_methylase_N6_adenine_CS"/>
</dbReference>
<gene>
    <name evidence="8" type="ORF">HD593_008151</name>
</gene>
<dbReference type="Proteomes" id="UP000565579">
    <property type="component" value="Unassembled WGS sequence"/>
</dbReference>
<dbReference type="EC" id="2.1.1.72" evidence="1"/>
<dbReference type="RefSeq" id="WP_185107521.1">
    <property type="nucleotide sequence ID" value="NZ_JACHMI010000001.1"/>
</dbReference>
<dbReference type="SUPFAM" id="SSF53335">
    <property type="entry name" value="S-adenosyl-L-methionine-dependent methyltransferases"/>
    <property type="match status" value="1"/>
</dbReference>
<feature type="domain" description="Type ISP restriction-modification enzyme LLaBIII C-terminal specificity" evidence="7">
    <location>
        <begin position="708"/>
        <end position="1059"/>
    </location>
</feature>
<evidence type="ECO:0000256" key="5">
    <source>
        <dbReference type="ARBA" id="ARBA00047942"/>
    </source>
</evidence>
<dbReference type="EMBL" id="JACHMI010000001">
    <property type="protein sequence ID" value="MBB6553356.1"/>
    <property type="molecule type" value="Genomic_DNA"/>
</dbReference>
<evidence type="ECO:0000313" key="8">
    <source>
        <dbReference type="EMBL" id="MBB6553356.1"/>
    </source>
</evidence>
<comment type="catalytic activity">
    <reaction evidence="5">
        <text>a 2'-deoxyadenosine in DNA + S-adenosyl-L-methionine = an N(6)-methyl-2'-deoxyadenosine in DNA + S-adenosyl-L-homocysteine + H(+)</text>
        <dbReference type="Rhea" id="RHEA:15197"/>
        <dbReference type="Rhea" id="RHEA-COMP:12418"/>
        <dbReference type="Rhea" id="RHEA-COMP:12419"/>
        <dbReference type="ChEBI" id="CHEBI:15378"/>
        <dbReference type="ChEBI" id="CHEBI:57856"/>
        <dbReference type="ChEBI" id="CHEBI:59789"/>
        <dbReference type="ChEBI" id="CHEBI:90615"/>
        <dbReference type="ChEBI" id="CHEBI:90616"/>
        <dbReference type="EC" id="2.1.1.72"/>
    </reaction>
</comment>
<dbReference type="InterPro" id="IPR029063">
    <property type="entry name" value="SAM-dependent_MTases_sf"/>
</dbReference>
<comment type="caution">
    <text evidence="8">The sequence shown here is derived from an EMBL/GenBank/DDBJ whole genome shotgun (WGS) entry which is preliminary data.</text>
</comment>
<dbReference type="PRINTS" id="PR00507">
    <property type="entry name" value="N12N6MTFRASE"/>
</dbReference>
<evidence type="ECO:0000256" key="3">
    <source>
        <dbReference type="ARBA" id="ARBA00022679"/>
    </source>
</evidence>
<dbReference type="InterPro" id="IPR003356">
    <property type="entry name" value="DNA_methylase_A-5"/>
</dbReference>
<dbReference type="Pfam" id="PF18135">
    <property type="entry name" value="Type_ISP_C"/>
    <property type="match status" value="1"/>
</dbReference>
<protein>
    <recommendedName>
        <fullName evidence="1">site-specific DNA-methyltransferase (adenine-specific)</fullName>
        <ecNumber evidence="1">2.1.1.72</ecNumber>
    </recommendedName>
</protein>
<dbReference type="GO" id="GO:0003677">
    <property type="term" value="F:DNA binding"/>
    <property type="evidence" value="ECO:0007669"/>
    <property type="project" value="InterPro"/>
</dbReference>
<dbReference type="PROSITE" id="PS00092">
    <property type="entry name" value="N6_MTASE"/>
    <property type="match status" value="1"/>
</dbReference>
<evidence type="ECO:0000259" key="7">
    <source>
        <dbReference type="Pfam" id="PF18135"/>
    </source>
</evidence>